<evidence type="ECO:0000313" key="4">
    <source>
        <dbReference type="EMBL" id="CAH0022992.1"/>
    </source>
</evidence>
<gene>
    <name evidence="4" type="ORF">CRHIZ90672A_00014158</name>
</gene>
<dbReference type="OrthoDB" id="1600564at2759"/>
<sequence length="361" mass="38947">MSGFKITATAVLGLVLGSNAQVPVYGQCGGNGYSGPTSCTAGSYRGSNIFYYYFGGSSDNYNDDNTDNNHEQPFRSQIFHHIELWPQDTASFSSSSGDSYSQTGFDITGTKPNPSNPLGNPDLPGWTTTGGLNWLGFLVTNYNASLVYSYNLADGGATTDAELIAPWSPTVLSFIDQTTKFSNNLASKPSYAPWTSDNTLVGVWMGVNDVGNAFYLDGWEALITKVLGRYFEQLQIMYNAGVRKFVLLGVPPTQKTPLMLANGEASNIQLANTISFYNNLISTNLASFKSKNSGVTSWVVDTTGPFNEAINNPSRYGAPDATCYNSDGKSCLWKDNYHPGIEIQKLVAAAVAKSVGPPWFA</sequence>
<dbReference type="SUPFAM" id="SSF52266">
    <property type="entry name" value="SGNH hydrolase"/>
    <property type="match status" value="1"/>
</dbReference>
<proteinExistence type="predicted"/>
<comment type="caution">
    <text evidence="4">The sequence shown here is derived from an EMBL/GenBank/DDBJ whole genome shotgun (WGS) entry which is preliminary data.</text>
</comment>
<dbReference type="GO" id="GO:0005576">
    <property type="term" value="C:extracellular region"/>
    <property type="evidence" value="ECO:0007669"/>
    <property type="project" value="InterPro"/>
</dbReference>
<keyword evidence="1 2" id="KW-0732">Signal</keyword>
<evidence type="ECO:0000256" key="1">
    <source>
        <dbReference type="ARBA" id="ARBA00022729"/>
    </source>
</evidence>
<dbReference type="AlphaFoldDB" id="A0A9N9YLW0"/>
<dbReference type="InterPro" id="IPR050592">
    <property type="entry name" value="GDSL_lipolytic_enzyme"/>
</dbReference>
<dbReference type="SUPFAM" id="SSF57180">
    <property type="entry name" value="Cellulose-binding domain"/>
    <property type="match status" value="1"/>
</dbReference>
<dbReference type="GO" id="GO:0005975">
    <property type="term" value="P:carbohydrate metabolic process"/>
    <property type="evidence" value="ECO:0007669"/>
    <property type="project" value="InterPro"/>
</dbReference>
<evidence type="ECO:0000313" key="5">
    <source>
        <dbReference type="Proteomes" id="UP000696573"/>
    </source>
</evidence>
<feature type="domain" description="CBM1" evidence="3">
    <location>
        <begin position="25"/>
        <end position="43"/>
    </location>
</feature>
<organism evidence="4 5">
    <name type="scientific">Clonostachys rhizophaga</name>
    <dbReference type="NCBI Taxonomy" id="160324"/>
    <lineage>
        <taxon>Eukaryota</taxon>
        <taxon>Fungi</taxon>
        <taxon>Dikarya</taxon>
        <taxon>Ascomycota</taxon>
        <taxon>Pezizomycotina</taxon>
        <taxon>Sordariomycetes</taxon>
        <taxon>Hypocreomycetidae</taxon>
        <taxon>Hypocreales</taxon>
        <taxon>Bionectriaceae</taxon>
        <taxon>Clonostachys</taxon>
    </lineage>
</organism>
<feature type="chain" id="PRO_5040301923" description="CBM1 domain-containing protein" evidence="2">
    <location>
        <begin position="21"/>
        <end position="361"/>
    </location>
</feature>
<dbReference type="Proteomes" id="UP000696573">
    <property type="component" value="Unassembled WGS sequence"/>
</dbReference>
<evidence type="ECO:0000256" key="2">
    <source>
        <dbReference type="SAM" id="SignalP"/>
    </source>
</evidence>
<dbReference type="GO" id="GO:0030248">
    <property type="term" value="F:cellulose binding"/>
    <property type="evidence" value="ECO:0007669"/>
    <property type="project" value="InterPro"/>
</dbReference>
<dbReference type="Gene3D" id="3.40.50.1110">
    <property type="entry name" value="SGNH hydrolase"/>
    <property type="match status" value="1"/>
</dbReference>
<feature type="signal peptide" evidence="2">
    <location>
        <begin position="1"/>
        <end position="20"/>
    </location>
</feature>
<dbReference type="PANTHER" id="PTHR45642:SF139">
    <property type="entry name" value="SGNH HYDROLASE-TYPE ESTERASE DOMAIN-CONTAINING PROTEIN"/>
    <property type="match status" value="1"/>
</dbReference>
<dbReference type="PANTHER" id="PTHR45642">
    <property type="entry name" value="GDSL ESTERASE/LIPASE EXL3"/>
    <property type="match status" value="1"/>
</dbReference>
<dbReference type="Pfam" id="PF00734">
    <property type="entry name" value="CBM_1"/>
    <property type="match status" value="1"/>
</dbReference>
<dbReference type="EMBL" id="CABFNQ020000689">
    <property type="protein sequence ID" value="CAH0022992.1"/>
    <property type="molecule type" value="Genomic_DNA"/>
</dbReference>
<protein>
    <recommendedName>
        <fullName evidence="3">CBM1 domain-containing protein</fullName>
    </recommendedName>
</protein>
<dbReference type="InterPro" id="IPR036514">
    <property type="entry name" value="SGNH_hydro_sf"/>
</dbReference>
<reference evidence="4" key="1">
    <citation type="submission" date="2021-10" db="EMBL/GenBank/DDBJ databases">
        <authorList>
            <person name="Piombo E."/>
        </authorList>
    </citation>
    <scope>NUCLEOTIDE SEQUENCE</scope>
</reference>
<accession>A0A9N9YLW0</accession>
<name>A0A9N9YLW0_9HYPO</name>
<dbReference type="CDD" id="cd01846">
    <property type="entry name" value="fatty_acyltransferase_like"/>
    <property type="match status" value="1"/>
</dbReference>
<evidence type="ECO:0000259" key="3">
    <source>
        <dbReference type="Pfam" id="PF00734"/>
    </source>
</evidence>
<dbReference type="InterPro" id="IPR035971">
    <property type="entry name" value="CBD_sf"/>
</dbReference>
<dbReference type="InterPro" id="IPR000254">
    <property type="entry name" value="CBD"/>
</dbReference>
<keyword evidence="5" id="KW-1185">Reference proteome</keyword>